<dbReference type="CDD" id="cd00108">
    <property type="entry name" value="KR"/>
    <property type="match status" value="2"/>
</dbReference>
<dbReference type="PRINTS" id="PR00018">
    <property type="entry name" value="KRINGLE"/>
</dbReference>
<feature type="domain" description="Kringle" evidence="5">
    <location>
        <begin position="251"/>
        <end position="317"/>
    </location>
</feature>
<dbReference type="PANTHER" id="PTHR24261">
    <property type="entry name" value="PLASMINOGEN-RELATED"/>
    <property type="match status" value="1"/>
</dbReference>
<protein>
    <submittedName>
        <fullName evidence="7">Apolipoprotein(A)-like</fullName>
    </submittedName>
</protein>
<gene>
    <name evidence="7" type="primary">LOC100372644</name>
</gene>
<dbReference type="InterPro" id="IPR038178">
    <property type="entry name" value="Kringle_sf"/>
</dbReference>
<dbReference type="Pfam" id="PF00051">
    <property type="entry name" value="Kringle"/>
    <property type="match status" value="2"/>
</dbReference>
<sequence length="318" mass="35230">MEDNLGTQFCKRNIVVILIICIAVVALIVILVTVLVLTTGHAERELTECYLELDGSDYRGIVNTTIDGNACQVWTSSQYYIPDVWYEFGVDDHNFCRNPDGDVGVWCYTSNPNVRWQYCDIGSPREDCSVTTTARTTVTLFSTQISTNEPDKVTEEATTITITNVTSIITTGTEAHVSVTVSDDTTTLFTNTGEISTTTGLTQNSTTEVIQDTTTLSTNPEDISTTTYRTQWFTTEVNQVPNPQECYEHFDGSDYDGTVSSTIGGHTCEVWTFTEYYDVGDHNYCRNPDGDSGVWCFTTSPGVQWDYCDIGDPSGICI</sequence>
<dbReference type="SUPFAM" id="SSF57440">
    <property type="entry name" value="Kringle-like"/>
    <property type="match status" value="2"/>
</dbReference>
<dbReference type="GeneID" id="100372644"/>
<evidence type="ECO:0000313" key="6">
    <source>
        <dbReference type="Proteomes" id="UP000694865"/>
    </source>
</evidence>
<dbReference type="InterPro" id="IPR000001">
    <property type="entry name" value="Kringle"/>
</dbReference>
<keyword evidence="4" id="KW-0472">Membrane</keyword>
<dbReference type="InterPro" id="IPR013806">
    <property type="entry name" value="Kringle-like"/>
</dbReference>
<feature type="disulfide bond" evidence="3">
    <location>
        <begin position="96"/>
        <end position="119"/>
    </location>
</feature>
<dbReference type="RefSeq" id="XP_006824568.1">
    <property type="nucleotide sequence ID" value="XM_006824505.1"/>
</dbReference>
<reference evidence="7" key="1">
    <citation type="submission" date="2025-08" db="UniProtKB">
        <authorList>
            <consortium name="RefSeq"/>
        </authorList>
    </citation>
    <scope>IDENTIFICATION</scope>
    <source>
        <tissue evidence="7">Testes</tissue>
    </source>
</reference>
<comment type="caution">
    <text evidence="3">Lacks conserved residue(s) required for the propagation of feature annotation.</text>
</comment>
<evidence type="ECO:0000256" key="3">
    <source>
        <dbReference type="PROSITE-ProRule" id="PRU00121"/>
    </source>
</evidence>
<organism evidence="6 7">
    <name type="scientific">Saccoglossus kowalevskii</name>
    <name type="common">Acorn worm</name>
    <dbReference type="NCBI Taxonomy" id="10224"/>
    <lineage>
        <taxon>Eukaryota</taxon>
        <taxon>Metazoa</taxon>
        <taxon>Hemichordata</taxon>
        <taxon>Enteropneusta</taxon>
        <taxon>Harrimaniidae</taxon>
        <taxon>Saccoglossus</taxon>
    </lineage>
</organism>
<dbReference type="InterPro" id="IPR050759">
    <property type="entry name" value="Serine_protease_kringle"/>
</dbReference>
<dbReference type="PANTHER" id="PTHR24261:SF7">
    <property type="entry name" value="KRINGLE DOMAIN-CONTAINING PROTEIN"/>
    <property type="match status" value="1"/>
</dbReference>
<evidence type="ECO:0000259" key="5">
    <source>
        <dbReference type="PROSITE" id="PS50070"/>
    </source>
</evidence>
<dbReference type="SMART" id="SM00130">
    <property type="entry name" value="KR"/>
    <property type="match status" value="2"/>
</dbReference>
<evidence type="ECO:0000256" key="2">
    <source>
        <dbReference type="ARBA" id="ARBA00023157"/>
    </source>
</evidence>
<feature type="transmembrane region" description="Helical" evidence="4">
    <location>
        <begin position="14"/>
        <end position="37"/>
    </location>
</feature>
<keyword evidence="1 3" id="KW-0420">Kringle</keyword>
<proteinExistence type="predicted"/>
<dbReference type="Proteomes" id="UP000694865">
    <property type="component" value="Unplaced"/>
</dbReference>
<dbReference type="PROSITE" id="PS50070">
    <property type="entry name" value="KRINGLE_2"/>
    <property type="match status" value="2"/>
</dbReference>
<evidence type="ECO:0000256" key="4">
    <source>
        <dbReference type="SAM" id="Phobius"/>
    </source>
</evidence>
<keyword evidence="4" id="KW-1133">Transmembrane helix</keyword>
<dbReference type="InterPro" id="IPR018056">
    <property type="entry name" value="Kringle_CS"/>
</dbReference>
<dbReference type="Gene3D" id="2.40.20.10">
    <property type="entry name" value="Plasminogen Kringle 4"/>
    <property type="match status" value="2"/>
</dbReference>
<name>A0ABM0MX27_SACKO</name>
<dbReference type="PROSITE" id="PS00021">
    <property type="entry name" value="KRINGLE_1"/>
    <property type="match status" value="2"/>
</dbReference>
<keyword evidence="4" id="KW-0812">Transmembrane</keyword>
<keyword evidence="6" id="KW-1185">Reference proteome</keyword>
<evidence type="ECO:0000313" key="7">
    <source>
        <dbReference type="RefSeq" id="XP_006824568.1"/>
    </source>
</evidence>
<feature type="domain" description="Kringle" evidence="5">
    <location>
        <begin position="54"/>
        <end position="128"/>
    </location>
</feature>
<keyword evidence="2 3" id="KW-1015">Disulfide bond</keyword>
<evidence type="ECO:0000256" key="1">
    <source>
        <dbReference type="ARBA" id="ARBA00022572"/>
    </source>
</evidence>
<accession>A0ABM0MX27</accession>
<feature type="disulfide bond" evidence="3">
    <location>
        <begin position="285"/>
        <end position="308"/>
    </location>
</feature>